<evidence type="ECO:0000259" key="4">
    <source>
        <dbReference type="PROSITE" id="PS51379"/>
    </source>
</evidence>
<dbReference type="InterPro" id="IPR017896">
    <property type="entry name" value="4Fe4S_Fe-S-bd"/>
</dbReference>
<comment type="caution">
    <text evidence="5">The sequence shown here is derived from an EMBL/GenBank/DDBJ whole genome shotgun (WGS) entry which is preliminary data.</text>
</comment>
<sequence length="342" mass="38037">MKTLFLRDEGLGPWVEAMMARYPVLAPVARKSRFVFAELEDAKDVRLDYDTTILPPKKAFFPPKQDLVHFTGTEARGCIDPQAKVLFGVHPYDIKAIHMLDVLFREGYADHNYLANREHTYIVGSSVQKHYEHAFFGSVSVDVPVTGHDLFLTRVEGGYTIDVLTAKGEELVNLVSLSGASDIQANAANKINADALTSCPKKLNNTAQEIQAKVRASWNSPLWEEVSDRCFSCGSCNTVCPTCYCFDVQDVWHIDQKGGTRYRRWDACMTSEFAEVSVQGGTESFRKTLADRFRHRIMRKAVYLNDKLGGPACVGCGRCAGACTADIADPTAFINTIMEAKQ</sequence>
<evidence type="ECO:0000256" key="3">
    <source>
        <dbReference type="ARBA" id="ARBA00023014"/>
    </source>
</evidence>
<dbReference type="PROSITE" id="PS00198">
    <property type="entry name" value="4FE4S_FER_1"/>
    <property type="match status" value="1"/>
</dbReference>
<organism evidence="5 6">
    <name type="scientific">Candidatus Wirthbacteria bacterium CG2_30_54_11</name>
    <dbReference type="NCBI Taxonomy" id="1817892"/>
    <lineage>
        <taxon>Bacteria</taxon>
        <taxon>Candidatus Wirthbacteria</taxon>
    </lineage>
</organism>
<dbReference type="PANTHER" id="PTHR40447:SF1">
    <property type="entry name" value="ANAEROBIC SULFITE REDUCTASE SUBUNIT A"/>
    <property type="match status" value="1"/>
</dbReference>
<feature type="domain" description="4Fe-4S ferredoxin-type" evidence="4">
    <location>
        <begin position="219"/>
        <end position="251"/>
    </location>
</feature>
<dbReference type="PANTHER" id="PTHR40447">
    <property type="entry name" value="ANAEROBIC SULFITE REDUCTASE SUBUNIT A"/>
    <property type="match status" value="1"/>
</dbReference>
<feature type="domain" description="4Fe-4S ferredoxin-type" evidence="4">
    <location>
        <begin position="300"/>
        <end position="333"/>
    </location>
</feature>
<evidence type="ECO:0000313" key="6">
    <source>
        <dbReference type="Proteomes" id="UP000183245"/>
    </source>
</evidence>
<dbReference type="GO" id="GO:0046872">
    <property type="term" value="F:metal ion binding"/>
    <property type="evidence" value="ECO:0007669"/>
    <property type="project" value="UniProtKB-KW"/>
</dbReference>
<keyword evidence="3" id="KW-0411">Iron-sulfur</keyword>
<dbReference type="SUPFAM" id="SSF54862">
    <property type="entry name" value="4Fe-4S ferredoxins"/>
    <property type="match status" value="1"/>
</dbReference>
<dbReference type="InterPro" id="IPR017900">
    <property type="entry name" value="4Fe4S_Fe_S_CS"/>
</dbReference>
<evidence type="ECO:0000256" key="2">
    <source>
        <dbReference type="ARBA" id="ARBA00023004"/>
    </source>
</evidence>
<dbReference type="GO" id="GO:0051536">
    <property type="term" value="F:iron-sulfur cluster binding"/>
    <property type="evidence" value="ECO:0007669"/>
    <property type="project" value="UniProtKB-KW"/>
</dbReference>
<proteinExistence type="predicted"/>
<name>A0A1J5IQL7_9BACT</name>
<dbReference type="AlphaFoldDB" id="A0A1J5IQL7"/>
<accession>A0A1J5IQL7</accession>
<keyword evidence="2" id="KW-0408">Iron</keyword>
<evidence type="ECO:0000256" key="1">
    <source>
        <dbReference type="ARBA" id="ARBA00022723"/>
    </source>
</evidence>
<dbReference type="PROSITE" id="PS51379">
    <property type="entry name" value="4FE4S_FER_2"/>
    <property type="match status" value="2"/>
</dbReference>
<dbReference type="EMBL" id="MNZT01000018">
    <property type="protein sequence ID" value="OIP98995.1"/>
    <property type="molecule type" value="Genomic_DNA"/>
</dbReference>
<reference evidence="5 6" key="1">
    <citation type="journal article" date="2016" name="Environ. Microbiol.">
        <title>Genomic resolution of a cold subsurface aquifer community provides metabolic insights for novel microbes adapted to high CO concentrations.</title>
        <authorList>
            <person name="Probst A.J."/>
            <person name="Castelle C.J."/>
            <person name="Singh A."/>
            <person name="Brown C.T."/>
            <person name="Anantharaman K."/>
            <person name="Sharon I."/>
            <person name="Hug L.A."/>
            <person name="Burstein D."/>
            <person name="Emerson J.B."/>
            <person name="Thomas B.C."/>
            <person name="Banfield J.F."/>
        </authorList>
    </citation>
    <scope>NUCLEOTIDE SEQUENCE [LARGE SCALE GENOMIC DNA]</scope>
    <source>
        <strain evidence="5">CG2_30_54_11</strain>
    </source>
</reference>
<dbReference type="STRING" id="1817892.AUK40_00975"/>
<dbReference type="Pfam" id="PF17179">
    <property type="entry name" value="Fer4_22"/>
    <property type="match status" value="1"/>
</dbReference>
<dbReference type="Proteomes" id="UP000183245">
    <property type="component" value="Unassembled WGS sequence"/>
</dbReference>
<keyword evidence="1" id="KW-0479">Metal-binding</keyword>
<protein>
    <recommendedName>
        <fullName evidence="4">4Fe-4S ferredoxin-type domain-containing protein</fullName>
    </recommendedName>
</protein>
<gene>
    <name evidence="5" type="ORF">AUK40_00975</name>
</gene>
<evidence type="ECO:0000313" key="5">
    <source>
        <dbReference type="EMBL" id="OIP98995.1"/>
    </source>
</evidence>